<evidence type="ECO:0000256" key="9">
    <source>
        <dbReference type="SAM" id="MobiDB-lite"/>
    </source>
</evidence>
<keyword evidence="4" id="KW-0689">Ribosomal protein</keyword>
<comment type="subcellular location">
    <subcellularLocation>
        <location evidence="1">Mitochondrion</location>
    </subcellularLocation>
</comment>
<evidence type="ECO:0000256" key="8">
    <source>
        <dbReference type="ARBA" id="ARBA00035363"/>
    </source>
</evidence>
<dbReference type="InterPro" id="IPR026299">
    <property type="entry name" value="MRP-S31"/>
</dbReference>
<feature type="region of interest" description="Disordered" evidence="9">
    <location>
        <begin position="31"/>
        <end position="71"/>
    </location>
</feature>
<comment type="similarity">
    <text evidence="2">Belongs to the mitochondrion-specific ribosomal protein mS31 family.</text>
</comment>
<dbReference type="WBParaSite" id="ALUE_0000628401-mRNA-1">
    <property type="protein sequence ID" value="ALUE_0000628401-mRNA-1"/>
    <property type="gene ID" value="ALUE_0000628401"/>
</dbReference>
<keyword evidence="5" id="KW-0496">Mitochondrion</keyword>
<evidence type="ECO:0000256" key="7">
    <source>
        <dbReference type="ARBA" id="ARBA00035133"/>
    </source>
</evidence>
<evidence type="ECO:0000256" key="1">
    <source>
        <dbReference type="ARBA" id="ARBA00004173"/>
    </source>
</evidence>
<evidence type="ECO:0000313" key="11">
    <source>
        <dbReference type="WBParaSite" id="ALUE_0000628401-mRNA-1"/>
    </source>
</evidence>
<keyword evidence="10" id="KW-1185">Reference proteome</keyword>
<keyword evidence="6" id="KW-0687">Ribonucleoprotein</keyword>
<keyword evidence="3" id="KW-0809">Transit peptide</keyword>
<protein>
    <recommendedName>
        <fullName evidence="7">Small ribosomal subunit protein mS31</fullName>
    </recommendedName>
    <alternativeName>
        <fullName evidence="8">28S ribosomal protein S31, mitochondrial</fullName>
    </alternativeName>
</protein>
<evidence type="ECO:0000256" key="2">
    <source>
        <dbReference type="ARBA" id="ARBA00011057"/>
    </source>
</evidence>
<dbReference type="PANTHER" id="PTHR13231:SF3">
    <property type="entry name" value="SMALL RIBOSOMAL SUBUNIT PROTEIN MS31"/>
    <property type="match status" value="1"/>
</dbReference>
<evidence type="ECO:0000313" key="10">
    <source>
        <dbReference type="Proteomes" id="UP000036681"/>
    </source>
</evidence>
<sequence>MLAKVGCLSFRMCNTPWPFVRRSADRCRRFLSASSSSDSSSSGNSEKSTPPEETSSKSSFKKRDNEKRVKSPKSIDIIGEKLLEAVETVAADLHNEDVEAKKSTKRDLIAKLSEHEKETFHAATDSQTEEMLSDEHIINLLSDVSKQKAIPASRAAEVRHARRGLLLLRREIFYQAKQSGYSATDARAIAERAVAAAEARSIAQHAEKDAERVAEIERQVAAEKTANEKEQKFYEYAFRMADKMLYPESYRVEAPGGAMQMIIHPDPNVKNIFSMDEPRLGIFSDSNLPKLKEHSLKVWANWDAHAARMWNQSFGPTNGFEEMIDLTEKGKMWPYPIDNEYLLGDEENVGFHEHIFLERTLSQYKLPKTGPIAHFMELVCVGLSKNPYMTAEKKQSHIRWFANYFDEKKTAEIERLHKEEQLAAANA</sequence>
<dbReference type="Proteomes" id="UP000036681">
    <property type="component" value="Unplaced"/>
</dbReference>
<evidence type="ECO:0000256" key="4">
    <source>
        <dbReference type="ARBA" id="ARBA00022980"/>
    </source>
</evidence>
<dbReference type="PANTHER" id="PTHR13231">
    <property type="entry name" value="MITOCHONDRIAL RIBOSOMAL PROTEIN S31"/>
    <property type="match status" value="1"/>
</dbReference>
<dbReference type="Pfam" id="PF15433">
    <property type="entry name" value="MRP-S31"/>
    <property type="match status" value="1"/>
</dbReference>
<dbReference type="GO" id="GO:0005763">
    <property type="term" value="C:mitochondrial small ribosomal subunit"/>
    <property type="evidence" value="ECO:0007669"/>
    <property type="project" value="InterPro"/>
</dbReference>
<evidence type="ECO:0000256" key="6">
    <source>
        <dbReference type="ARBA" id="ARBA00023274"/>
    </source>
</evidence>
<feature type="compositionally biased region" description="Low complexity" evidence="9">
    <location>
        <begin position="32"/>
        <end position="58"/>
    </location>
</feature>
<dbReference type="GO" id="GO:0003735">
    <property type="term" value="F:structural constituent of ribosome"/>
    <property type="evidence" value="ECO:0007669"/>
    <property type="project" value="InterPro"/>
</dbReference>
<reference evidence="11" key="1">
    <citation type="submission" date="2016-05" db="UniProtKB">
        <authorList>
            <consortium name="WormBaseParasite"/>
        </authorList>
    </citation>
    <scope>IDENTIFICATION</scope>
</reference>
<accession>A0A0M3HU56</accession>
<dbReference type="AlphaFoldDB" id="A0A0M3HU56"/>
<evidence type="ECO:0000256" key="3">
    <source>
        <dbReference type="ARBA" id="ARBA00022946"/>
    </source>
</evidence>
<organism evidence="10 11">
    <name type="scientific">Ascaris lumbricoides</name>
    <name type="common">Giant roundworm</name>
    <dbReference type="NCBI Taxonomy" id="6252"/>
    <lineage>
        <taxon>Eukaryota</taxon>
        <taxon>Metazoa</taxon>
        <taxon>Ecdysozoa</taxon>
        <taxon>Nematoda</taxon>
        <taxon>Chromadorea</taxon>
        <taxon>Rhabditida</taxon>
        <taxon>Spirurina</taxon>
        <taxon>Ascaridomorpha</taxon>
        <taxon>Ascaridoidea</taxon>
        <taxon>Ascarididae</taxon>
        <taxon>Ascaris</taxon>
    </lineage>
</organism>
<name>A0A0M3HU56_ASCLU</name>
<proteinExistence type="inferred from homology"/>
<evidence type="ECO:0000256" key="5">
    <source>
        <dbReference type="ARBA" id="ARBA00023128"/>
    </source>
</evidence>